<sequence>MSMKESAYVGSTDSNDVIDLCDVDDDVDDTGGAGDFAGTQPSKPLKGILKGVDDDVERKDSAPKRRKKELHFSEIMHEVFYYETRSPAPFEADDNEVQFIGESSASATNALKPSSQMEQSKATAEYTVLSSRHGRARREQRSISKHDLKTAIKYGLKLPGNPDPRSGEKRWKFIYQGLVYVTDAACKKEITSYRQNYQNTPPGMECEPVDAVPITCQMREKHNELVRVLKDEQHLITGHTFVIVDQSGSMRNSDVQGFETRSHAAYRCLGVDFIKQQLTSRNPDQADLFAEAVSVIEMRDDGDILLARVPMDWILYNHLVDRPTKSRPCSHGNYSQSLQLASKLIFQEHSMLLSDGMNHDDMPNFSLVFLSDGRPSDSERRHDQERIDILTNLADSLTNKFSFFAMGVGAPAADFQTLRDMVDHISEKGGVGSFVHTGLSKAKLSQSFSKVSSVLTSHRTTLLQDGKPAPKAKKGYKMRPTGKTVGLSSIFPSTKYNATSYDIRRFRFDKDKAKGNSQDPWKQVQFVGNDVNGVEVEDNPFGKGAERLAYRFYGEEEENT</sequence>
<dbReference type="EMBL" id="AGNL01035945">
    <property type="protein sequence ID" value="EJK54349.1"/>
    <property type="molecule type" value="Genomic_DNA"/>
</dbReference>
<dbReference type="InterPro" id="IPR036465">
    <property type="entry name" value="vWFA_dom_sf"/>
</dbReference>
<feature type="compositionally biased region" description="Basic and acidic residues" evidence="1">
    <location>
        <begin position="51"/>
        <end position="63"/>
    </location>
</feature>
<protein>
    <recommendedName>
        <fullName evidence="2">VWFA domain-containing protein</fullName>
    </recommendedName>
</protein>
<evidence type="ECO:0000313" key="3">
    <source>
        <dbReference type="EMBL" id="EJK54349.1"/>
    </source>
</evidence>
<evidence type="ECO:0000313" key="4">
    <source>
        <dbReference type="Proteomes" id="UP000266841"/>
    </source>
</evidence>
<evidence type="ECO:0000256" key="1">
    <source>
        <dbReference type="SAM" id="MobiDB-lite"/>
    </source>
</evidence>
<dbReference type="Gene3D" id="3.40.50.410">
    <property type="entry name" value="von Willebrand factor, type A domain"/>
    <property type="match status" value="1"/>
</dbReference>
<dbReference type="InterPro" id="IPR002035">
    <property type="entry name" value="VWF_A"/>
</dbReference>
<organism evidence="3 4">
    <name type="scientific">Thalassiosira oceanica</name>
    <name type="common">Marine diatom</name>
    <dbReference type="NCBI Taxonomy" id="159749"/>
    <lineage>
        <taxon>Eukaryota</taxon>
        <taxon>Sar</taxon>
        <taxon>Stramenopiles</taxon>
        <taxon>Ochrophyta</taxon>
        <taxon>Bacillariophyta</taxon>
        <taxon>Coscinodiscophyceae</taxon>
        <taxon>Thalassiosirophycidae</taxon>
        <taxon>Thalassiosirales</taxon>
        <taxon>Thalassiosiraceae</taxon>
        <taxon>Thalassiosira</taxon>
    </lineage>
</organism>
<dbReference type="AlphaFoldDB" id="K0RPU5"/>
<dbReference type="PROSITE" id="PS50234">
    <property type="entry name" value="VWFA"/>
    <property type="match status" value="1"/>
</dbReference>
<reference evidence="3 4" key="1">
    <citation type="journal article" date="2012" name="Genome Biol.">
        <title>Genome and low-iron response of an oceanic diatom adapted to chronic iron limitation.</title>
        <authorList>
            <person name="Lommer M."/>
            <person name="Specht M."/>
            <person name="Roy A.S."/>
            <person name="Kraemer L."/>
            <person name="Andreson R."/>
            <person name="Gutowska M.A."/>
            <person name="Wolf J."/>
            <person name="Bergner S.V."/>
            <person name="Schilhabel M.B."/>
            <person name="Klostermeier U.C."/>
            <person name="Beiko R.G."/>
            <person name="Rosenstiel P."/>
            <person name="Hippler M."/>
            <person name="Laroche J."/>
        </authorList>
    </citation>
    <scope>NUCLEOTIDE SEQUENCE [LARGE SCALE GENOMIC DNA]</scope>
    <source>
        <strain evidence="3 4">CCMP1005</strain>
    </source>
</reference>
<evidence type="ECO:0000259" key="2">
    <source>
        <dbReference type="PROSITE" id="PS50234"/>
    </source>
</evidence>
<dbReference type="Proteomes" id="UP000266841">
    <property type="component" value="Unassembled WGS sequence"/>
</dbReference>
<dbReference type="SUPFAM" id="SSF53300">
    <property type="entry name" value="vWA-like"/>
    <property type="match status" value="1"/>
</dbReference>
<feature type="region of interest" description="Disordered" evidence="1">
    <location>
        <begin position="28"/>
        <end position="67"/>
    </location>
</feature>
<gene>
    <name evidence="3" type="ORF">THAOC_26030</name>
</gene>
<keyword evidence="4" id="KW-1185">Reference proteome</keyword>
<dbReference type="eggNOG" id="ENOG502RYY4">
    <property type="taxonomic scope" value="Eukaryota"/>
</dbReference>
<name>K0RPU5_THAOC</name>
<accession>K0RPU5</accession>
<proteinExistence type="predicted"/>
<feature type="domain" description="VWFA" evidence="2">
    <location>
        <begin position="239"/>
        <end position="451"/>
    </location>
</feature>
<dbReference type="OrthoDB" id="44861at2759"/>
<comment type="caution">
    <text evidence="3">The sequence shown here is derived from an EMBL/GenBank/DDBJ whole genome shotgun (WGS) entry which is preliminary data.</text>
</comment>